<dbReference type="Pfam" id="PF07690">
    <property type="entry name" value="MFS_1"/>
    <property type="match status" value="1"/>
</dbReference>
<keyword evidence="10" id="KW-1185">Reference proteome</keyword>
<keyword evidence="2" id="KW-0813">Transport</keyword>
<dbReference type="GO" id="GO:0022857">
    <property type="term" value="F:transmembrane transporter activity"/>
    <property type="evidence" value="ECO:0007669"/>
    <property type="project" value="InterPro"/>
</dbReference>
<comment type="subcellular location">
    <subcellularLocation>
        <location evidence="1">Membrane</location>
        <topology evidence="1">Multi-pass membrane protein</topology>
    </subcellularLocation>
</comment>
<dbReference type="PANTHER" id="PTHR23501:SF177">
    <property type="entry name" value="MAJOR FACILITATOR SUPERFAMILY (MFS) PROFILE DOMAIN-CONTAINING PROTEIN-RELATED"/>
    <property type="match status" value="1"/>
</dbReference>
<dbReference type="InterPro" id="IPR036259">
    <property type="entry name" value="MFS_trans_sf"/>
</dbReference>
<dbReference type="AlphaFoldDB" id="A0A0D2I7F8"/>
<keyword evidence="5 7" id="KW-0472">Membrane</keyword>
<feature type="transmembrane region" description="Helical" evidence="7">
    <location>
        <begin position="45"/>
        <end position="64"/>
    </location>
</feature>
<dbReference type="GeneID" id="27716959"/>
<keyword evidence="4 7" id="KW-1133">Transmembrane helix</keyword>
<reference evidence="9 10" key="1">
    <citation type="submission" date="2015-01" db="EMBL/GenBank/DDBJ databases">
        <title>The Genome Sequence of Fonsecaea multimorphosa CBS 102226.</title>
        <authorList>
            <consortium name="The Broad Institute Genomics Platform"/>
            <person name="Cuomo C."/>
            <person name="de Hoog S."/>
            <person name="Gorbushina A."/>
            <person name="Stielow B."/>
            <person name="Teixiera M."/>
            <person name="Abouelleil A."/>
            <person name="Chapman S.B."/>
            <person name="Priest M."/>
            <person name="Young S.K."/>
            <person name="Wortman J."/>
            <person name="Nusbaum C."/>
            <person name="Birren B."/>
        </authorList>
    </citation>
    <scope>NUCLEOTIDE SEQUENCE [LARGE SCALE GENOMIC DNA]</scope>
    <source>
        <strain evidence="9 10">CBS 102226</strain>
    </source>
</reference>
<feature type="transmembrane region" description="Helical" evidence="7">
    <location>
        <begin position="314"/>
        <end position="334"/>
    </location>
</feature>
<dbReference type="Gene3D" id="1.20.1250.20">
    <property type="entry name" value="MFS general substrate transporter like domains"/>
    <property type="match status" value="1"/>
</dbReference>
<evidence type="ECO:0000259" key="8">
    <source>
        <dbReference type="PROSITE" id="PS50850"/>
    </source>
</evidence>
<sequence>MASVGTTPNDNEGLELQHPTTTADEGQHTTDPPLQQQRDHDYPTGLRFVLLTIGLVFTIFLSALDTSIISTAIPRITDQFGTVKDVGWYGSAYTITNAAFQSTWGKAYKYFPFKWTFLLTVFIFELGNVICAVAPDSSVLILGRVIAGMGGGGAMAGAFIIIAFSAKPQYRAAYMGVLGVTFGCASVVGPLLGGVFTDGPGWRWCFWISLPVGALAAATTALTVKVPSVPEAIQVPLKEKLISLDLTGSLLVLGSMVCLVLALDTGGISSPWSSWHVITSLAGFVALLVVFSINEWQMGSRAMIQTHLLKKRSIVVSLGFQFLIAGLFFPLSFALPIQFQSVGNASASESGLRLIPLILAVSACTFVANGLLTFWRHYTPFLVIGAVAGTLGVVMVHTLDANAGLGSWIGFEILTGMGVGLALQVPMIMNQAAVGVEDMAAVTSLTLFCENVGASIFIAATEAAFTNGLVSALGHNVPQVNPETVVNTGATEIRRLFGKKHLQGILMSYLQGCKDSHLVPMACGSAATLLSIVVAVPSVSQSWEKWKHKAHSR</sequence>
<gene>
    <name evidence="9" type="ORF">Z520_11213</name>
</gene>
<feature type="transmembrane region" description="Helical" evidence="7">
    <location>
        <begin position="204"/>
        <end position="224"/>
    </location>
</feature>
<feature type="transmembrane region" description="Helical" evidence="7">
    <location>
        <begin position="115"/>
        <end position="135"/>
    </location>
</feature>
<evidence type="ECO:0000256" key="5">
    <source>
        <dbReference type="ARBA" id="ARBA00023136"/>
    </source>
</evidence>
<evidence type="ECO:0000256" key="6">
    <source>
        <dbReference type="SAM" id="MobiDB-lite"/>
    </source>
</evidence>
<feature type="transmembrane region" description="Helical" evidence="7">
    <location>
        <begin position="354"/>
        <end position="374"/>
    </location>
</feature>
<dbReference type="VEuPathDB" id="FungiDB:Z520_11213"/>
<feature type="transmembrane region" description="Helical" evidence="7">
    <location>
        <begin position="381"/>
        <end position="399"/>
    </location>
</feature>
<feature type="compositionally biased region" description="Polar residues" evidence="6">
    <location>
        <begin position="18"/>
        <end position="36"/>
    </location>
</feature>
<dbReference type="RefSeq" id="XP_016627279.1">
    <property type="nucleotide sequence ID" value="XM_016781702.1"/>
</dbReference>
<evidence type="ECO:0000256" key="3">
    <source>
        <dbReference type="ARBA" id="ARBA00022692"/>
    </source>
</evidence>
<keyword evidence="3 7" id="KW-0812">Transmembrane</keyword>
<feature type="transmembrane region" description="Helical" evidence="7">
    <location>
        <begin position="141"/>
        <end position="165"/>
    </location>
</feature>
<feature type="domain" description="Major facilitator superfamily (MFS) profile" evidence="8">
    <location>
        <begin position="51"/>
        <end position="553"/>
    </location>
</feature>
<feature type="region of interest" description="Disordered" evidence="6">
    <location>
        <begin position="1"/>
        <end position="38"/>
    </location>
</feature>
<dbReference type="InterPro" id="IPR011701">
    <property type="entry name" value="MFS"/>
</dbReference>
<feature type="transmembrane region" description="Helical" evidence="7">
    <location>
        <begin position="172"/>
        <end position="192"/>
    </location>
</feature>
<dbReference type="InterPro" id="IPR020846">
    <property type="entry name" value="MFS_dom"/>
</dbReference>
<accession>A0A0D2I7F8</accession>
<organism evidence="9 10">
    <name type="scientific">Fonsecaea multimorphosa CBS 102226</name>
    <dbReference type="NCBI Taxonomy" id="1442371"/>
    <lineage>
        <taxon>Eukaryota</taxon>
        <taxon>Fungi</taxon>
        <taxon>Dikarya</taxon>
        <taxon>Ascomycota</taxon>
        <taxon>Pezizomycotina</taxon>
        <taxon>Eurotiomycetes</taxon>
        <taxon>Chaetothyriomycetidae</taxon>
        <taxon>Chaetothyriales</taxon>
        <taxon>Herpotrichiellaceae</taxon>
        <taxon>Fonsecaea</taxon>
    </lineage>
</organism>
<feature type="transmembrane region" description="Helical" evidence="7">
    <location>
        <begin position="405"/>
        <end position="423"/>
    </location>
</feature>
<dbReference type="OrthoDB" id="10021397at2759"/>
<dbReference type="GO" id="GO:0005886">
    <property type="term" value="C:plasma membrane"/>
    <property type="evidence" value="ECO:0007669"/>
    <property type="project" value="TreeGrafter"/>
</dbReference>
<dbReference type="Proteomes" id="UP000053411">
    <property type="component" value="Unassembled WGS sequence"/>
</dbReference>
<evidence type="ECO:0000256" key="2">
    <source>
        <dbReference type="ARBA" id="ARBA00022448"/>
    </source>
</evidence>
<evidence type="ECO:0000256" key="1">
    <source>
        <dbReference type="ARBA" id="ARBA00004141"/>
    </source>
</evidence>
<dbReference type="PROSITE" id="PS50850">
    <property type="entry name" value="MFS"/>
    <property type="match status" value="1"/>
</dbReference>
<feature type="transmembrane region" description="Helical" evidence="7">
    <location>
        <begin position="244"/>
        <end position="263"/>
    </location>
</feature>
<evidence type="ECO:0000256" key="4">
    <source>
        <dbReference type="ARBA" id="ARBA00022989"/>
    </source>
</evidence>
<evidence type="ECO:0000313" key="10">
    <source>
        <dbReference type="Proteomes" id="UP000053411"/>
    </source>
</evidence>
<evidence type="ECO:0000256" key="7">
    <source>
        <dbReference type="SAM" id="Phobius"/>
    </source>
</evidence>
<dbReference type="EMBL" id="KN848097">
    <property type="protein sequence ID" value="KIX93156.1"/>
    <property type="molecule type" value="Genomic_DNA"/>
</dbReference>
<feature type="compositionally biased region" description="Polar residues" evidence="6">
    <location>
        <begin position="1"/>
        <end position="10"/>
    </location>
</feature>
<name>A0A0D2I7F8_9EURO</name>
<dbReference type="SUPFAM" id="SSF103473">
    <property type="entry name" value="MFS general substrate transporter"/>
    <property type="match status" value="1"/>
</dbReference>
<feature type="transmembrane region" description="Helical" evidence="7">
    <location>
        <begin position="275"/>
        <end position="293"/>
    </location>
</feature>
<dbReference type="PANTHER" id="PTHR23501">
    <property type="entry name" value="MAJOR FACILITATOR SUPERFAMILY"/>
    <property type="match status" value="1"/>
</dbReference>
<evidence type="ECO:0000313" key="9">
    <source>
        <dbReference type="EMBL" id="KIX93156.1"/>
    </source>
</evidence>
<protein>
    <recommendedName>
        <fullName evidence="8">Major facilitator superfamily (MFS) profile domain-containing protein</fullName>
    </recommendedName>
</protein>
<dbReference type="CDD" id="cd17502">
    <property type="entry name" value="MFS_Azr1_MDR_like"/>
    <property type="match status" value="1"/>
</dbReference>
<proteinExistence type="predicted"/>